<gene>
    <name evidence="7" type="ORF">ENJ46_00895</name>
</gene>
<dbReference type="SUPFAM" id="SSF51905">
    <property type="entry name" value="FAD/NAD(P)-binding domain"/>
    <property type="match status" value="1"/>
</dbReference>
<dbReference type="Pfam" id="PF00732">
    <property type="entry name" value="GMC_oxred_N"/>
    <property type="match status" value="1"/>
</dbReference>
<organism evidence="7">
    <name type="scientific">Hellea balneolensis</name>
    <dbReference type="NCBI Taxonomy" id="287478"/>
    <lineage>
        <taxon>Bacteria</taxon>
        <taxon>Pseudomonadati</taxon>
        <taxon>Pseudomonadota</taxon>
        <taxon>Alphaproteobacteria</taxon>
        <taxon>Maricaulales</taxon>
        <taxon>Robiginitomaculaceae</taxon>
        <taxon>Hellea</taxon>
    </lineage>
</organism>
<dbReference type="Gene3D" id="3.50.50.60">
    <property type="entry name" value="FAD/NAD(P)-binding domain"/>
    <property type="match status" value="1"/>
</dbReference>
<evidence type="ECO:0000256" key="2">
    <source>
        <dbReference type="ARBA" id="ARBA00010790"/>
    </source>
</evidence>
<dbReference type="EMBL" id="DRMN01000061">
    <property type="protein sequence ID" value="HFB54453.1"/>
    <property type="molecule type" value="Genomic_DNA"/>
</dbReference>
<keyword evidence="3 5" id="KW-0285">Flavoprotein</keyword>
<comment type="similarity">
    <text evidence="2 5">Belongs to the GMC oxidoreductase family.</text>
</comment>
<comment type="cofactor">
    <cofactor evidence="1">
        <name>FAD</name>
        <dbReference type="ChEBI" id="CHEBI:57692"/>
    </cofactor>
</comment>
<comment type="caution">
    <text evidence="7">The sequence shown here is derived from an EMBL/GenBank/DDBJ whole genome shotgun (WGS) entry which is preliminary data.</text>
</comment>
<feature type="non-terminal residue" evidence="7">
    <location>
        <position position="131"/>
    </location>
</feature>
<dbReference type="InterPro" id="IPR000172">
    <property type="entry name" value="GMC_OxRdtase_N"/>
</dbReference>
<evidence type="ECO:0000256" key="3">
    <source>
        <dbReference type="ARBA" id="ARBA00022630"/>
    </source>
</evidence>
<dbReference type="AlphaFoldDB" id="A0A7C3G4K9"/>
<reference evidence="7" key="1">
    <citation type="journal article" date="2020" name="mSystems">
        <title>Genome- and Community-Level Interaction Insights into Carbon Utilization and Element Cycling Functions of Hydrothermarchaeota in Hydrothermal Sediment.</title>
        <authorList>
            <person name="Zhou Z."/>
            <person name="Liu Y."/>
            <person name="Xu W."/>
            <person name="Pan J."/>
            <person name="Luo Z.H."/>
            <person name="Li M."/>
        </authorList>
    </citation>
    <scope>NUCLEOTIDE SEQUENCE [LARGE SCALE GENOMIC DNA]</scope>
    <source>
        <strain evidence="7">HyVt-489</strain>
    </source>
</reference>
<keyword evidence="4 5" id="KW-0274">FAD</keyword>
<dbReference type="GO" id="GO:0050660">
    <property type="term" value="F:flavin adenine dinucleotide binding"/>
    <property type="evidence" value="ECO:0007669"/>
    <property type="project" value="InterPro"/>
</dbReference>
<dbReference type="PANTHER" id="PTHR11552:SF147">
    <property type="entry name" value="CHOLINE DEHYDROGENASE, MITOCHONDRIAL"/>
    <property type="match status" value="1"/>
</dbReference>
<evidence type="ECO:0000259" key="6">
    <source>
        <dbReference type="PROSITE" id="PS00623"/>
    </source>
</evidence>
<evidence type="ECO:0000256" key="5">
    <source>
        <dbReference type="RuleBase" id="RU003968"/>
    </source>
</evidence>
<dbReference type="InterPro" id="IPR036188">
    <property type="entry name" value="FAD/NAD-bd_sf"/>
</dbReference>
<dbReference type="InterPro" id="IPR012132">
    <property type="entry name" value="GMC_OxRdtase"/>
</dbReference>
<dbReference type="Proteomes" id="UP000886042">
    <property type="component" value="Unassembled WGS sequence"/>
</dbReference>
<sequence length="131" mass="14264">MDFDYIIIGGGSAGCTLAGRLSENPDMSVCLIEAGPSDDTYQIQFPAATAAIMPKPGKYNWGFETVSQKGLNGRKGYQPRGKALGGSSSINAMIYIRGHKSDYDNWQAMGAKGWGWDDVLPYFKKSENREA</sequence>
<evidence type="ECO:0000256" key="4">
    <source>
        <dbReference type="ARBA" id="ARBA00022827"/>
    </source>
</evidence>
<evidence type="ECO:0000313" key="7">
    <source>
        <dbReference type="EMBL" id="HFB54453.1"/>
    </source>
</evidence>
<dbReference type="PANTHER" id="PTHR11552">
    <property type="entry name" value="GLUCOSE-METHANOL-CHOLINE GMC OXIDOREDUCTASE"/>
    <property type="match status" value="1"/>
</dbReference>
<evidence type="ECO:0000256" key="1">
    <source>
        <dbReference type="ARBA" id="ARBA00001974"/>
    </source>
</evidence>
<dbReference type="PROSITE" id="PS00623">
    <property type="entry name" value="GMC_OXRED_1"/>
    <property type="match status" value="1"/>
</dbReference>
<feature type="domain" description="Glucose-methanol-choline oxidoreductase N-terminal" evidence="6">
    <location>
        <begin position="81"/>
        <end position="104"/>
    </location>
</feature>
<dbReference type="GO" id="GO:0016614">
    <property type="term" value="F:oxidoreductase activity, acting on CH-OH group of donors"/>
    <property type="evidence" value="ECO:0007669"/>
    <property type="project" value="InterPro"/>
</dbReference>
<accession>A0A7C3G4K9</accession>
<protein>
    <submittedName>
        <fullName evidence="7">Glucose-methanol-choline oxidoreductase</fullName>
    </submittedName>
</protein>
<name>A0A7C3G4K9_9PROT</name>
<proteinExistence type="inferred from homology"/>